<dbReference type="EMBL" id="QFYP01000001">
    <property type="protein sequence ID" value="RAK60038.1"/>
    <property type="molecule type" value="Genomic_DNA"/>
</dbReference>
<comment type="subcellular location">
    <subcellularLocation>
        <location evidence="1">Cell outer membrane</location>
        <topology evidence="1">Multi-pass membrane protein</topology>
    </subcellularLocation>
</comment>
<gene>
    <name evidence="12" type="ORF">DJ021_09590</name>
</gene>
<evidence type="ECO:0000256" key="3">
    <source>
        <dbReference type="ARBA" id="ARBA00022452"/>
    </source>
</evidence>
<evidence type="ECO:0000256" key="10">
    <source>
        <dbReference type="SAM" id="SignalP"/>
    </source>
</evidence>
<evidence type="ECO:0000259" key="11">
    <source>
        <dbReference type="Pfam" id="PF00593"/>
    </source>
</evidence>
<feature type="domain" description="TonB-dependent receptor-like beta-barrel" evidence="11">
    <location>
        <begin position="219"/>
        <end position="635"/>
    </location>
</feature>
<dbReference type="GO" id="GO:0015344">
    <property type="term" value="F:siderophore uptake transmembrane transporter activity"/>
    <property type="evidence" value="ECO:0007669"/>
    <property type="project" value="TreeGrafter"/>
</dbReference>
<dbReference type="Gene3D" id="2.40.170.20">
    <property type="entry name" value="TonB-dependent receptor, beta-barrel domain"/>
    <property type="match status" value="1"/>
</dbReference>
<dbReference type="SUPFAM" id="SSF56935">
    <property type="entry name" value="Porins"/>
    <property type="match status" value="1"/>
</dbReference>
<protein>
    <submittedName>
        <fullName evidence="12">TonB-dependent receptor</fullName>
    </submittedName>
</protein>
<dbReference type="Pfam" id="PF00593">
    <property type="entry name" value="TonB_dep_Rec_b-barrel"/>
    <property type="match status" value="1"/>
</dbReference>
<keyword evidence="6" id="KW-0798">TonB box</keyword>
<keyword evidence="7" id="KW-0472">Membrane</keyword>
<keyword evidence="9" id="KW-0998">Cell outer membrane</keyword>
<evidence type="ECO:0000313" key="13">
    <source>
        <dbReference type="Proteomes" id="UP000249842"/>
    </source>
</evidence>
<reference evidence="13" key="1">
    <citation type="submission" date="2018-05" db="EMBL/GenBank/DDBJ databases">
        <authorList>
            <person name="Li X."/>
        </authorList>
    </citation>
    <scope>NUCLEOTIDE SEQUENCE [LARGE SCALE GENOMIC DNA]</scope>
    <source>
        <strain evidence="13">HKS-05</strain>
    </source>
</reference>
<dbReference type="InterPro" id="IPR036942">
    <property type="entry name" value="Beta-barrel_TonB_sf"/>
</dbReference>
<keyword evidence="2" id="KW-0813">Transport</keyword>
<dbReference type="AlphaFoldDB" id="A0A328B4S5"/>
<dbReference type="InterPro" id="IPR000531">
    <property type="entry name" value="Beta-barrel_TonB"/>
</dbReference>
<dbReference type="OrthoDB" id="7622322at2"/>
<evidence type="ECO:0000256" key="6">
    <source>
        <dbReference type="ARBA" id="ARBA00023077"/>
    </source>
</evidence>
<evidence type="ECO:0000256" key="8">
    <source>
        <dbReference type="ARBA" id="ARBA00023170"/>
    </source>
</evidence>
<feature type="chain" id="PRO_5016245775" evidence="10">
    <location>
        <begin position="20"/>
        <end position="681"/>
    </location>
</feature>
<dbReference type="PANTHER" id="PTHR30069">
    <property type="entry name" value="TONB-DEPENDENT OUTER MEMBRANE RECEPTOR"/>
    <property type="match status" value="1"/>
</dbReference>
<accession>A0A328B4S5</accession>
<keyword evidence="5 10" id="KW-0732">Signal</keyword>
<dbReference type="InterPro" id="IPR039426">
    <property type="entry name" value="TonB-dep_rcpt-like"/>
</dbReference>
<dbReference type="RefSeq" id="WP_111457331.1">
    <property type="nucleotide sequence ID" value="NZ_QFYP01000001.1"/>
</dbReference>
<dbReference type="Gene3D" id="2.170.130.10">
    <property type="entry name" value="TonB-dependent receptor, plug domain"/>
    <property type="match status" value="1"/>
</dbReference>
<proteinExistence type="predicted"/>
<evidence type="ECO:0000256" key="9">
    <source>
        <dbReference type="ARBA" id="ARBA00023237"/>
    </source>
</evidence>
<keyword evidence="13" id="KW-1185">Reference proteome</keyword>
<dbReference type="Proteomes" id="UP000249842">
    <property type="component" value="Unassembled WGS sequence"/>
</dbReference>
<dbReference type="GO" id="GO:0009279">
    <property type="term" value="C:cell outer membrane"/>
    <property type="evidence" value="ECO:0007669"/>
    <property type="project" value="UniProtKB-SubCell"/>
</dbReference>
<sequence>MTLLLVLAQAALAAAPAPIATLPMAPAAGPARQGVISYGPEFFAAAGSANAFEMVQRLPGFNLDIGDTVRGFEGAAGNALIDGRRPVSKSDALDAILQRIPASQVARIDVIRGGAPGIDMQGKSVLANVVLKDGGGFRGLAAAALNYVQDDGRLVPSVRLEGSGGSDGRAWEFGLRSGRGVDDGSGPGPEVRIDHAGNLLARSQIKAKGDALQHTATGAYETPLFGGRLRLNGRLYANYYDYREINAFTLPAGQVVTTHDSDDEVDSEVGVRWTRDFGARTNLEAIGLRQTKDQTFQELFDQHPGELSDFQLRRRSSESIARAVLKFRQSERLSWELGGEGAFNQLDSNTGFAEGGVPVDLPAADVQVKETRGEGFVKAVWRPLAALTVEGAVREEGSKISSSGDVALEKTLYFTKPRVAVTWDATPSTQLRARFERVVGQLNFDDFVASASLNKGQVVAGNPNLNPEQAWVSEAAVEQRFWKGGAAVLTLRHSALTDTIDYAPVFVGADVFERRDNVGDGTKDELVASLTLPLDKLLKGAQLRGEATWRRSDVTDPTTHRKREISALRPLEWEAHFTHDLPQWRVNWGVDAFGAWRETRYHTDQVEIRKLKTYVVPFAEWKPRKDLSVRLELGNVTARGFRNTRYVYDGPRGVRPYDYVDDRDVQFGRMYYVRVRKTFGA</sequence>
<evidence type="ECO:0000256" key="4">
    <source>
        <dbReference type="ARBA" id="ARBA00022692"/>
    </source>
</evidence>
<evidence type="ECO:0000256" key="7">
    <source>
        <dbReference type="ARBA" id="ARBA00023136"/>
    </source>
</evidence>
<feature type="signal peptide" evidence="10">
    <location>
        <begin position="1"/>
        <end position="19"/>
    </location>
</feature>
<dbReference type="GO" id="GO:0044718">
    <property type="term" value="P:siderophore transmembrane transport"/>
    <property type="evidence" value="ECO:0007669"/>
    <property type="project" value="TreeGrafter"/>
</dbReference>
<evidence type="ECO:0000256" key="5">
    <source>
        <dbReference type="ARBA" id="ARBA00022729"/>
    </source>
</evidence>
<dbReference type="InterPro" id="IPR037066">
    <property type="entry name" value="Plug_dom_sf"/>
</dbReference>
<comment type="caution">
    <text evidence="12">The sequence shown here is derived from an EMBL/GenBank/DDBJ whole genome shotgun (WGS) entry which is preliminary data.</text>
</comment>
<keyword evidence="3" id="KW-1134">Transmembrane beta strand</keyword>
<keyword evidence="4" id="KW-0812">Transmembrane</keyword>
<name>A0A328B4S5_9CAUL</name>
<dbReference type="PANTHER" id="PTHR30069:SF29">
    <property type="entry name" value="HEMOGLOBIN AND HEMOGLOBIN-HAPTOGLOBIN-BINDING PROTEIN 1-RELATED"/>
    <property type="match status" value="1"/>
</dbReference>
<evidence type="ECO:0000256" key="1">
    <source>
        <dbReference type="ARBA" id="ARBA00004571"/>
    </source>
</evidence>
<evidence type="ECO:0000313" key="12">
    <source>
        <dbReference type="EMBL" id="RAK60038.1"/>
    </source>
</evidence>
<organism evidence="12 13">
    <name type="scientific">Phenylobacterium hankyongense</name>
    <dbReference type="NCBI Taxonomy" id="1813876"/>
    <lineage>
        <taxon>Bacteria</taxon>
        <taxon>Pseudomonadati</taxon>
        <taxon>Pseudomonadota</taxon>
        <taxon>Alphaproteobacteria</taxon>
        <taxon>Caulobacterales</taxon>
        <taxon>Caulobacteraceae</taxon>
        <taxon>Phenylobacterium</taxon>
    </lineage>
</organism>
<evidence type="ECO:0000256" key="2">
    <source>
        <dbReference type="ARBA" id="ARBA00022448"/>
    </source>
</evidence>
<keyword evidence="8 12" id="KW-0675">Receptor</keyword>